<reference evidence="3" key="1">
    <citation type="journal article" date="2019" name="Int. J. Syst. Evol. Microbiol.">
        <title>The Global Catalogue of Microorganisms (GCM) 10K type strain sequencing project: providing services to taxonomists for standard genome sequencing and annotation.</title>
        <authorList>
            <consortium name="The Broad Institute Genomics Platform"/>
            <consortium name="The Broad Institute Genome Sequencing Center for Infectious Disease"/>
            <person name="Wu L."/>
            <person name="Ma J."/>
        </authorList>
    </citation>
    <scope>NUCLEOTIDE SEQUENCE [LARGE SCALE GENOMIC DNA]</scope>
    <source>
        <strain evidence="3">JCM 17705</strain>
    </source>
</reference>
<organism evidence="2 3">
    <name type="scientific">Mucilaginibacter gynuensis</name>
    <dbReference type="NCBI Taxonomy" id="1302236"/>
    <lineage>
        <taxon>Bacteria</taxon>
        <taxon>Pseudomonadati</taxon>
        <taxon>Bacteroidota</taxon>
        <taxon>Sphingobacteriia</taxon>
        <taxon>Sphingobacteriales</taxon>
        <taxon>Sphingobacteriaceae</taxon>
        <taxon>Mucilaginibacter</taxon>
    </lineage>
</organism>
<evidence type="ECO:0000313" key="3">
    <source>
        <dbReference type="Proteomes" id="UP001500582"/>
    </source>
</evidence>
<keyword evidence="1" id="KW-0175">Coiled coil</keyword>
<name>A0ABP8GZ54_9SPHI</name>
<evidence type="ECO:0000313" key="2">
    <source>
        <dbReference type="EMBL" id="GAA4331708.1"/>
    </source>
</evidence>
<dbReference type="RefSeq" id="WP_345212715.1">
    <property type="nucleotide sequence ID" value="NZ_BAABFT010000011.1"/>
</dbReference>
<dbReference type="EMBL" id="BAABFT010000011">
    <property type="protein sequence ID" value="GAA4331708.1"/>
    <property type="molecule type" value="Genomic_DNA"/>
</dbReference>
<accession>A0ABP8GZ54</accession>
<keyword evidence="3" id="KW-1185">Reference proteome</keyword>
<proteinExistence type="predicted"/>
<evidence type="ECO:0000256" key="1">
    <source>
        <dbReference type="SAM" id="Coils"/>
    </source>
</evidence>
<protein>
    <submittedName>
        <fullName evidence="2">Uncharacterized protein</fullName>
    </submittedName>
</protein>
<feature type="coiled-coil region" evidence="1">
    <location>
        <begin position="18"/>
        <end position="45"/>
    </location>
</feature>
<gene>
    <name evidence="2" type="ORF">GCM10023149_37680</name>
</gene>
<sequence length="143" mass="17074">MINILLLVAFIIDRIFRVKSLNEYRQAKEAQLDTLKQQLDLERKNNDIEITEMHKKRYESLKLILEEREGSLLTFKSSLEEANKNEQLSDKLTDQLVDEINRLARYKKVLETEKQALVAKVEEKLQFPGYRTHRERFLVSRRP</sequence>
<dbReference type="Proteomes" id="UP001500582">
    <property type="component" value="Unassembled WGS sequence"/>
</dbReference>
<comment type="caution">
    <text evidence="2">The sequence shown here is derived from an EMBL/GenBank/DDBJ whole genome shotgun (WGS) entry which is preliminary data.</text>
</comment>